<dbReference type="InterPro" id="IPR009936">
    <property type="entry name" value="DUF1468"/>
</dbReference>
<dbReference type="KEGG" id="phr:C6569_02415"/>
<keyword evidence="1" id="KW-0472">Membrane</keyword>
<feature type="transmembrane region" description="Helical" evidence="1">
    <location>
        <begin position="38"/>
        <end position="62"/>
    </location>
</feature>
<dbReference type="RefSeq" id="WP_106747338.1">
    <property type="nucleotide sequence ID" value="NZ_CP027668.1"/>
</dbReference>
<evidence type="ECO:0000313" key="4">
    <source>
        <dbReference type="Proteomes" id="UP000237889"/>
    </source>
</evidence>
<protein>
    <submittedName>
        <fullName evidence="3">Tripartite tricarboxylate transporter TctB family protein</fullName>
    </submittedName>
</protein>
<reference evidence="3 4" key="1">
    <citation type="submission" date="2018-03" db="EMBL/GenBank/DDBJ databases">
        <title>Genome sequencing of Phreatobacter sp.</title>
        <authorList>
            <person name="Kim S.-J."/>
            <person name="Heo J."/>
            <person name="Kwon S.-W."/>
        </authorList>
    </citation>
    <scope>NUCLEOTIDE SEQUENCE [LARGE SCALE GENOMIC DNA]</scope>
    <source>
        <strain evidence="3 4">S-12</strain>
    </source>
</reference>
<gene>
    <name evidence="3" type="ORF">C6569_02415</name>
</gene>
<accession>A0A2S0N790</accession>
<feature type="transmembrane region" description="Helical" evidence="1">
    <location>
        <begin position="6"/>
        <end position="26"/>
    </location>
</feature>
<dbReference type="OrthoDB" id="6174504at2"/>
<keyword evidence="4" id="KW-1185">Reference proteome</keyword>
<dbReference type="AlphaFoldDB" id="A0A2S0N790"/>
<dbReference type="EMBL" id="CP027668">
    <property type="protein sequence ID" value="AVO44008.1"/>
    <property type="molecule type" value="Genomic_DNA"/>
</dbReference>
<feature type="transmembrane region" description="Helical" evidence="1">
    <location>
        <begin position="122"/>
        <end position="141"/>
    </location>
</feature>
<dbReference type="Proteomes" id="UP000237889">
    <property type="component" value="Chromosome"/>
</dbReference>
<keyword evidence="1" id="KW-0812">Transmembrane</keyword>
<organism evidence="3 4">
    <name type="scientific">Phreatobacter cathodiphilus</name>
    <dbReference type="NCBI Taxonomy" id="1868589"/>
    <lineage>
        <taxon>Bacteria</taxon>
        <taxon>Pseudomonadati</taxon>
        <taxon>Pseudomonadota</taxon>
        <taxon>Alphaproteobacteria</taxon>
        <taxon>Hyphomicrobiales</taxon>
        <taxon>Phreatobacteraceae</taxon>
        <taxon>Phreatobacter</taxon>
    </lineage>
</organism>
<feature type="transmembrane region" description="Helical" evidence="1">
    <location>
        <begin position="82"/>
        <end position="115"/>
    </location>
</feature>
<feature type="domain" description="DUF1468" evidence="2">
    <location>
        <begin position="8"/>
        <end position="149"/>
    </location>
</feature>
<sequence>MRFNDLVSGAMLIAAALLVIVLTSKFPDFPGQNYGPAVFPRLLAVLLILCGVMMMIRGFAAWRAGEPLADMPSWARDPANVVSALLVLGAALAYILVLDAVGFVPLTIVVLLVLFLWFKVRVPVAVVTALVAAFGVNWFFASLMRVPLPRGLMDWIL</sequence>
<evidence type="ECO:0000256" key="1">
    <source>
        <dbReference type="SAM" id="Phobius"/>
    </source>
</evidence>
<name>A0A2S0N790_9HYPH</name>
<proteinExistence type="predicted"/>
<dbReference type="Pfam" id="PF07331">
    <property type="entry name" value="TctB"/>
    <property type="match status" value="1"/>
</dbReference>
<evidence type="ECO:0000259" key="2">
    <source>
        <dbReference type="Pfam" id="PF07331"/>
    </source>
</evidence>
<evidence type="ECO:0000313" key="3">
    <source>
        <dbReference type="EMBL" id="AVO44008.1"/>
    </source>
</evidence>
<keyword evidence="1" id="KW-1133">Transmembrane helix</keyword>